<dbReference type="OrthoDB" id="9097160at2"/>
<protein>
    <submittedName>
        <fullName evidence="2">DMT family transporter</fullName>
    </submittedName>
</protein>
<name>A0A3S0IQT5_9BACT</name>
<dbReference type="AlphaFoldDB" id="A0A3S0IQT5"/>
<feature type="transmembrane region" description="Helical" evidence="1">
    <location>
        <begin position="21"/>
        <end position="45"/>
    </location>
</feature>
<evidence type="ECO:0000313" key="2">
    <source>
        <dbReference type="EMBL" id="RTQ52262.1"/>
    </source>
</evidence>
<dbReference type="PANTHER" id="PTHR34821:SF2">
    <property type="entry name" value="INNER MEMBRANE PROTEIN YDCZ"/>
    <property type="match status" value="1"/>
</dbReference>
<feature type="transmembrane region" description="Helical" evidence="1">
    <location>
        <begin position="127"/>
        <end position="148"/>
    </location>
</feature>
<dbReference type="Proteomes" id="UP000282184">
    <property type="component" value="Unassembled WGS sequence"/>
</dbReference>
<keyword evidence="1" id="KW-1133">Transmembrane helix</keyword>
<evidence type="ECO:0000256" key="1">
    <source>
        <dbReference type="SAM" id="Phobius"/>
    </source>
</evidence>
<sequence length="179" mass="18937">MRRALRCYLGLLGRRLPGCRYLCGLFAFPVMNRLLLMLLAVSMGALLPVQAALNTRLARATDGPIVAALASFFVGTLTLLLIALAAGVRLGSMVEAARSQSPTVWLGGVIGALYVGSVTLLTPRLGVALTFGLLIAGQLILSVLFDHFGLFGLPVQRLSPGRVAGVLLLLVGVVLIRRF</sequence>
<feature type="transmembrane region" description="Helical" evidence="1">
    <location>
        <begin position="160"/>
        <end position="176"/>
    </location>
</feature>
<gene>
    <name evidence="2" type="ORF">EJV47_04350</name>
</gene>
<keyword evidence="3" id="KW-1185">Reference proteome</keyword>
<accession>A0A3S0IQT5</accession>
<proteinExistence type="predicted"/>
<reference evidence="2 3" key="1">
    <citation type="submission" date="2018-12" db="EMBL/GenBank/DDBJ databases">
        <title>Hymenobacter gummosus sp. nov., isolated from a spring.</title>
        <authorList>
            <person name="Nie L."/>
        </authorList>
    </citation>
    <scope>NUCLEOTIDE SEQUENCE [LARGE SCALE GENOMIC DNA]</scope>
    <source>
        <strain evidence="2 3">KCTC 52166</strain>
    </source>
</reference>
<feature type="transmembrane region" description="Helical" evidence="1">
    <location>
        <begin position="65"/>
        <end position="91"/>
    </location>
</feature>
<keyword evidence="1" id="KW-0472">Membrane</keyword>
<comment type="caution">
    <text evidence="2">The sequence shown here is derived from an EMBL/GenBank/DDBJ whole genome shotgun (WGS) entry which is preliminary data.</text>
</comment>
<keyword evidence="1" id="KW-0812">Transmembrane</keyword>
<dbReference type="GO" id="GO:0005886">
    <property type="term" value="C:plasma membrane"/>
    <property type="evidence" value="ECO:0007669"/>
    <property type="project" value="TreeGrafter"/>
</dbReference>
<dbReference type="InterPro" id="IPR006750">
    <property type="entry name" value="YdcZ"/>
</dbReference>
<dbReference type="PANTHER" id="PTHR34821">
    <property type="entry name" value="INNER MEMBRANE PROTEIN YDCZ"/>
    <property type="match status" value="1"/>
</dbReference>
<organism evidence="2 3">
    <name type="scientific">Hymenobacter gummosus</name>
    <dbReference type="NCBI Taxonomy" id="1776032"/>
    <lineage>
        <taxon>Bacteria</taxon>
        <taxon>Pseudomonadati</taxon>
        <taxon>Bacteroidota</taxon>
        <taxon>Cytophagia</taxon>
        <taxon>Cytophagales</taxon>
        <taxon>Hymenobacteraceae</taxon>
        <taxon>Hymenobacter</taxon>
    </lineage>
</organism>
<dbReference type="EMBL" id="RXOF01000002">
    <property type="protein sequence ID" value="RTQ52262.1"/>
    <property type="molecule type" value="Genomic_DNA"/>
</dbReference>
<evidence type="ECO:0000313" key="3">
    <source>
        <dbReference type="Proteomes" id="UP000282184"/>
    </source>
</evidence>
<dbReference type="Pfam" id="PF04657">
    <property type="entry name" value="DMT_YdcZ"/>
    <property type="match status" value="1"/>
</dbReference>
<feature type="transmembrane region" description="Helical" evidence="1">
    <location>
        <begin position="103"/>
        <end position="121"/>
    </location>
</feature>